<feature type="domain" description="Integrase zinc-binding" evidence="2">
    <location>
        <begin position="103"/>
        <end position="159"/>
    </location>
</feature>
<dbReference type="Gene3D" id="1.10.340.70">
    <property type="match status" value="1"/>
</dbReference>
<evidence type="ECO:0000313" key="3">
    <source>
        <dbReference type="EMBL" id="PIK50976.1"/>
    </source>
</evidence>
<dbReference type="AlphaFoldDB" id="A0A2G8KSJ7"/>
<comment type="caution">
    <text evidence="3">The sequence shown here is derived from an EMBL/GenBank/DDBJ whole genome shotgun (WGS) entry which is preliminary data.</text>
</comment>
<dbReference type="EMBL" id="MRZV01000396">
    <property type="protein sequence ID" value="PIK50976.1"/>
    <property type="molecule type" value="Genomic_DNA"/>
</dbReference>
<evidence type="ECO:0000256" key="1">
    <source>
        <dbReference type="SAM" id="MobiDB-lite"/>
    </source>
</evidence>
<reference evidence="3 4" key="1">
    <citation type="journal article" date="2017" name="PLoS Biol.">
        <title>The sea cucumber genome provides insights into morphological evolution and visceral regeneration.</title>
        <authorList>
            <person name="Zhang X."/>
            <person name="Sun L."/>
            <person name="Yuan J."/>
            <person name="Sun Y."/>
            <person name="Gao Y."/>
            <person name="Zhang L."/>
            <person name="Li S."/>
            <person name="Dai H."/>
            <person name="Hamel J.F."/>
            <person name="Liu C."/>
            <person name="Yu Y."/>
            <person name="Liu S."/>
            <person name="Lin W."/>
            <person name="Guo K."/>
            <person name="Jin S."/>
            <person name="Xu P."/>
            <person name="Storey K.B."/>
            <person name="Huan P."/>
            <person name="Zhang T."/>
            <person name="Zhou Y."/>
            <person name="Zhang J."/>
            <person name="Lin C."/>
            <person name="Li X."/>
            <person name="Xing L."/>
            <person name="Huo D."/>
            <person name="Sun M."/>
            <person name="Wang L."/>
            <person name="Mercier A."/>
            <person name="Li F."/>
            <person name="Yang H."/>
            <person name="Xiang J."/>
        </authorList>
    </citation>
    <scope>NUCLEOTIDE SEQUENCE [LARGE SCALE GENOMIC DNA]</scope>
    <source>
        <strain evidence="3">Shaxun</strain>
        <tissue evidence="3">Muscle</tissue>
    </source>
</reference>
<name>A0A2G8KSJ7_STIJA</name>
<dbReference type="InterPro" id="IPR041588">
    <property type="entry name" value="Integrase_H2C2"/>
</dbReference>
<dbReference type="InterPro" id="IPR052160">
    <property type="entry name" value="Gypsy_RT_Integrase-like"/>
</dbReference>
<dbReference type="OrthoDB" id="8962223at2759"/>
<organism evidence="3 4">
    <name type="scientific">Stichopus japonicus</name>
    <name type="common">Sea cucumber</name>
    <dbReference type="NCBI Taxonomy" id="307972"/>
    <lineage>
        <taxon>Eukaryota</taxon>
        <taxon>Metazoa</taxon>
        <taxon>Echinodermata</taxon>
        <taxon>Eleutherozoa</taxon>
        <taxon>Echinozoa</taxon>
        <taxon>Holothuroidea</taxon>
        <taxon>Aspidochirotacea</taxon>
        <taxon>Aspidochirotida</taxon>
        <taxon>Stichopodidae</taxon>
        <taxon>Apostichopus</taxon>
    </lineage>
</organism>
<proteinExistence type="predicted"/>
<dbReference type="FunFam" id="1.10.340.70:FF:000001">
    <property type="entry name" value="Retrovirus-related Pol polyprotein from transposon gypsy-like Protein"/>
    <property type="match status" value="1"/>
</dbReference>
<dbReference type="STRING" id="307972.A0A2G8KSJ7"/>
<dbReference type="Proteomes" id="UP000230750">
    <property type="component" value="Unassembled WGS sequence"/>
</dbReference>
<dbReference type="Pfam" id="PF17921">
    <property type="entry name" value="Integrase_H2C2"/>
    <property type="match status" value="1"/>
</dbReference>
<gene>
    <name evidence="3" type="ORF">BSL78_12144</name>
</gene>
<feature type="region of interest" description="Disordered" evidence="1">
    <location>
        <begin position="1"/>
        <end position="39"/>
    </location>
</feature>
<dbReference type="PANTHER" id="PTHR47266">
    <property type="entry name" value="ENDONUCLEASE-RELATED"/>
    <property type="match status" value="1"/>
</dbReference>
<keyword evidence="4" id="KW-1185">Reference proteome</keyword>
<sequence length="170" mass="19457">MTELDEPGHLLSSGEKSSPKHSQDFKPMLNGDSDTDPLSHNKLVIEQENDPELKDLGQRALTLQEAEEVPVCFYKRNGVLMRKWRPPDAPATDEWQVIHQIVVPKVYHREVISIAHDSPMAGHLGIRKTHDRILNHFWWPTLRKDVSEYCRSCHTCQVVGKPNQKVPALL</sequence>
<evidence type="ECO:0000259" key="2">
    <source>
        <dbReference type="Pfam" id="PF17921"/>
    </source>
</evidence>
<evidence type="ECO:0000313" key="4">
    <source>
        <dbReference type="Proteomes" id="UP000230750"/>
    </source>
</evidence>
<protein>
    <recommendedName>
        <fullName evidence="2">Integrase zinc-binding domain-containing protein</fullName>
    </recommendedName>
</protein>
<accession>A0A2G8KSJ7</accession>